<dbReference type="AlphaFoldDB" id="A0A6A6BTB4"/>
<sequence length="597" mass="65530">MFGFGGSSTLLAGRHDSAQERAPPDLPTPIAFPHFKPPHQDPQCWSDTARPSALFQRFARVKKPSDISLDHFAALNIAFEPECGFDEILSALPDGPSFLPPKSWLEDPATDAPEPYAAAKYALSSGRPYPGRDDFVLRLKEVTIDNHDAFSALTRTPPPGKKPPRLAHFRRFFEGLDNMAYYWDSSLDEYIPPNPEGQQTGSNGGTVGPEAASKQKLEDGEAETVKLESTHIDESEPRKKAKTGPFGGEDAQAPGQSVKLAQRPASTPATDTSSQAPTGTYKGLRIGSGRGMPDSYRTDTIRSFVEPIAWSFNLTLAPHRRPPALQVENLRMPVRVSVGLWKPSTDRTKARQGWLTGPVAGIRSGDYVDFGKSDGTDQRGQQEALLDVMREIGSLLSIAQERAREGRKERKPGEGCWWTTVPRWGGGSGGEVGEGRGDSDGPAPKSKDAEKEGEKPRSSSSRRVASRKKSAAEAWAELKPGAGFWDPKVDYEATGKNKQSEWDDVFVFSSLNTHVSLLHLHVHPAYISWLETGSLPSPQPADPSWCRPVLRRTRWYDFFNVDDRVEAMRGSWGVLGYLARRQENVGEDGPDVAMGNA</sequence>
<keyword evidence="3" id="KW-1185">Reference proteome</keyword>
<evidence type="ECO:0000313" key="2">
    <source>
        <dbReference type="EMBL" id="KAF2147230.1"/>
    </source>
</evidence>
<dbReference type="GeneID" id="54296078"/>
<name>A0A6A6BTB4_9PEZI</name>
<evidence type="ECO:0000256" key="1">
    <source>
        <dbReference type="SAM" id="MobiDB-lite"/>
    </source>
</evidence>
<feature type="compositionally biased region" description="Basic and acidic residues" evidence="1">
    <location>
        <begin position="433"/>
        <end position="457"/>
    </location>
</feature>
<protein>
    <submittedName>
        <fullName evidence="2">Uncharacterized protein</fullName>
    </submittedName>
</protein>
<feature type="compositionally biased region" description="Polar residues" evidence="1">
    <location>
        <begin position="264"/>
        <end position="278"/>
    </location>
</feature>
<feature type="compositionally biased region" description="Basic and acidic residues" evidence="1">
    <location>
        <begin position="213"/>
        <end position="238"/>
    </location>
</feature>
<organism evidence="2 3">
    <name type="scientific">Aplosporella prunicola CBS 121167</name>
    <dbReference type="NCBI Taxonomy" id="1176127"/>
    <lineage>
        <taxon>Eukaryota</taxon>
        <taxon>Fungi</taxon>
        <taxon>Dikarya</taxon>
        <taxon>Ascomycota</taxon>
        <taxon>Pezizomycotina</taxon>
        <taxon>Dothideomycetes</taxon>
        <taxon>Dothideomycetes incertae sedis</taxon>
        <taxon>Botryosphaeriales</taxon>
        <taxon>Aplosporellaceae</taxon>
        <taxon>Aplosporella</taxon>
    </lineage>
</organism>
<feature type="region of interest" description="Disordered" evidence="1">
    <location>
        <begin position="401"/>
        <end position="467"/>
    </location>
</feature>
<feature type="compositionally biased region" description="Basic and acidic residues" evidence="1">
    <location>
        <begin position="401"/>
        <end position="413"/>
    </location>
</feature>
<proteinExistence type="predicted"/>
<gene>
    <name evidence="2" type="ORF">K452DRAFT_261562</name>
</gene>
<dbReference type="EMBL" id="ML995474">
    <property type="protein sequence ID" value="KAF2147230.1"/>
    <property type="molecule type" value="Genomic_DNA"/>
</dbReference>
<dbReference type="OrthoDB" id="5407653at2759"/>
<feature type="region of interest" description="Disordered" evidence="1">
    <location>
        <begin position="190"/>
        <end position="294"/>
    </location>
</feature>
<accession>A0A6A6BTB4</accession>
<evidence type="ECO:0000313" key="3">
    <source>
        <dbReference type="Proteomes" id="UP000799438"/>
    </source>
</evidence>
<reference evidence="2" key="1">
    <citation type="journal article" date="2020" name="Stud. Mycol.">
        <title>101 Dothideomycetes genomes: a test case for predicting lifestyles and emergence of pathogens.</title>
        <authorList>
            <person name="Haridas S."/>
            <person name="Albert R."/>
            <person name="Binder M."/>
            <person name="Bloem J."/>
            <person name="Labutti K."/>
            <person name="Salamov A."/>
            <person name="Andreopoulos B."/>
            <person name="Baker S."/>
            <person name="Barry K."/>
            <person name="Bills G."/>
            <person name="Bluhm B."/>
            <person name="Cannon C."/>
            <person name="Castanera R."/>
            <person name="Culley D."/>
            <person name="Daum C."/>
            <person name="Ezra D."/>
            <person name="Gonzalez J."/>
            <person name="Henrissat B."/>
            <person name="Kuo A."/>
            <person name="Liang C."/>
            <person name="Lipzen A."/>
            <person name="Lutzoni F."/>
            <person name="Magnuson J."/>
            <person name="Mondo S."/>
            <person name="Nolan M."/>
            <person name="Ohm R."/>
            <person name="Pangilinan J."/>
            <person name="Park H.-J."/>
            <person name="Ramirez L."/>
            <person name="Alfaro M."/>
            <person name="Sun H."/>
            <person name="Tritt A."/>
            <person name="Yoshinaga Y."/>
            <person name="Zwiers L.-H."/>
            <person name="Turgeon B."/>
            <person name="Goodwin S."/>
            <person name="Spatafora J."/>
            <person name="Crous P."/>
            <person name="Grigoriev I."/>
        </authorList>
    </citation>
    <scope>NUCLEOTIDE SEQUENCE</scope>
    <source>
        <strain evidence="2">CBS 121167</strain>
    </source>
</reference>
<dbReference type="Proteomes" id="UP000799438">
    <property type="component" value="Unassembled WGS sequence"/>
</dbReference>
<dbReference type="RefSeq" id="XP_033402938.1">
    <property type="nucleotide sequence ID" value="XM_033538582.1"/>
</dbReference>